<keyword evidence="3" id="KW-1185">Reference proteome</keyword>
<protein>
    <submittedName>
        <fullName evidence="2">Uncharacterized protein</fullName>
    </submittedName>
</protein>
<organism evidence="2 3">
    <name type="scientific">Oleoguttula mirabilis</name>
    <dbReference type="NCBI Taxonomy" id="1507867"/>
    <lineage>
        <taxon>Eukaryota</taxon>
        <taxon>Fungi</taxon>
        <taxon>Dikarya</taxon>
        <taxon>Ascomycota</taxon>
        <taxon>Pezizomycotina</taxon>
        <taxon>Dothideomycetes</taxon>
        <taxon>Dothideomycetidae</taxon>
        <taxon>Mycosphaerellales</taxon>
        <taxon>Teratosphaeriaceae</taxon>
        <taxon>Oleoguttula</taxon>
    </lineage>
</organism>
<comment type="caution">
    <text evidence="2">The sequence shown here is derived from an EMBL/GenBank/DDBJ whole genome shotgun (WGS) entry which is preliminary data.</text>
</comment>
<reference evidence="2 3" key="1">
    <citation type="submission" date="2021-11" db="EMBL/GenBank/DDBJ databases">
        <title>Black yeast isolated from Biological Soil Crust.</title>
        <authorList>
            <person name="Kurbessoian T."/>
        </authorList>
    </citation>
    <scope>NUCLEOTIDE SEQUENCE [LARGE SCALE GENOMIC DNA]</scope>
    <source>
        <strain evidence="2 3">CCFEE 5522</strain>
    </source>
</reference>
<evidence type="ECO:0000313" key="2">
    <source>
        <dbReference type="EMBL" id="KAK4550695.1"/>
    </source>
</evidence>
<gene>
    <name evidence="2" type="ORF">LTR36_000274</name>
</gene>
<dbReference type="AlphaFoldDB" id="A0AAV9JZ94"/>
<feature type="signal peptide" evidence="1">
    <location>
        <begin position="1"/>
        <end position="20"/>
    </location>
</feature>
<feature type="chain" id="PRO_5043945168" evidence="1">
    <location>
        <begin position="21"/>
        <end position="216"/>
    </location>
</feature>
<keyword evidence="1" id="KW-0732">Signal</keyword>
<dbReference type="Proteomes" id="UP001324427">
    <property type="component" value="Unassembled WGS sequence"/>
</dbReference>
<name>A0AAV9JZ94_9PEZI</name>
<dbReference type="EMBL" id="JAVFHQ010000001">
    <property type="protein sequence ID" value="KAK4550695.1"/>
    <property type="molecule type" value="Genomic_DNA"/>
</dbReference>
<accession>A0AAV9JZ94</accession>
<sequence length="216" mass="23068">MHPASLFLLPLSSLLLPALAQEDDYALTVIFSSGNSSTCQVQSATDSLTFSTASIPTYSQCFNINELFTGHNSSTFSFDAPDDVQNEISYALHGAQAFDALANYSHVLVDQNNIKGKPKVGKRGTWDLNVFPGLDCQEVEGQDYIETWYGWSCQTGEGGQCNTLPYNAKSFLVAAASAKGHCYDFATEGKGATSIMMSGKLLMGAVGVAIAVGHLL</sequence>
<proteinExistence type="predicted"/>
<evidence type="ECO:0000256" key="1">
    <source>
        <dbReference type="SAM" id="SignalP"/>
    </source>
</evidence>
<evidence type="ECO:0000313" key="3">
    <source>
        <dbReference type="Proteomes" id="UP001324427"/>
    </source>
</evidence>